<dbReference type="NCBIfam" id="NF047832">
    <property type="entry name" value="caspase_w_EACC1"/>
    <property type="match status" value="1"/>
</dbReference>
<feature type="binding site" evidence="4">
    <location>
        <begin position="959"/>
        <end position="966"/>
    </location>
    <ligand>
        <name>ATP</name>
        <dbReference type="ChEBI" id="CHEBI:30616"/>
    </ligand>
</feature>
<dbReference type="PROSITE" id="PS50206">
    <property type="entry name" value="RHODANESE_3"/>
    <property type="match status" value="1"/>
</dbReference>
<keyword evidence="1" id="KW-0677">Repeat</keyword>
<dbReference type="InterPro" id="IPR003593">
    <property type="entry name" value="AAA+_ATPase"/>
</dbReference>
<dbReference type="PROSITE" id="PS50901">
    <property type="entry name" value="FTSK"/>
    <property type="match status" value="4"/>
</dbReference>
<dbReference type="Pfam" id="PF00656">
    <property type="entry name" value="Peptidase_C14"/>
    <property type="match status" value="1"/>
</dbReference>
<dbReference type="GO" id="GO:0005524">
    <property type="term" value="F:ATP binding"/>
    <property type="evidence" value="ECO:0007669"/>
    <property type="project" value="UniProtKB-UniRule"/>
</dbReference>
<dbReference type="InterPro" id="IPR011600">
    <property type="entry name" value="Pept_C14_caspase"/>
</dbReference>
<dbReference type="Proteomes" id="UP000183585">
    <property type="component" value="Unassembled WGS sequence"/>
</dbReference>
<protein>
    <submittedName>
        <fullName evidence="7">DNA segregation ATPase FtsK/SpoIIIE, S-DNA-T family</fullName>
    </submittedName>
</protein>
<feature type="binding site" evidence="4">
    <location>
        <begin position="640"/>
        <end position="647"/>
    </location>
    <ligand>
        <name>ATP</name>
        <dbReference type="ChEBI" id="CHEBI:30616"/>
    </ligand>
</feature>
<dbReference type="InterPro" id="IPR001763">
    <property type="entry name" value="Rhodanese-like_dom"/>
</dbReference>
<dbReference type="Gene3D" id="3.40.50.1460">
    <property type="match status" value="1"/>
</dbReference>
<feature type="binding site" evidence="4">
    <location>
        <begin position="1245"/>
        <end position="1252"/>
    </location>
    <ligand>
        <name>ATP</name>
        <dbReference type="ChEBI" id="CHEBI:30616"/>
    </ligand>
</feature>
<feature type="binding site" evidence="4">
    <location>
        <begin position="325"/>
        <end position="332"/>
    </location>
    <ligand>
        <name>ATP</name>
        <dbReference type="ChEBI" id="CHEBI:30616"/>
    </ligand>
</feature>
<keyword evidence="2 4" id="KW-0547">Nucleotide-binding</keyword>
<feature type="domain" description="FtsK" evidence="6">
    <location>
        <begin position="617"/>
        <end position="817"/>
    </location>
</feature>
<evidence type="ECO:0000259" key="5">
    <source>
        <dbReference type="PROSITE" id="PS50206"/>
    </source>
</evidence>
<dbReference type="GO" id="GO:0004197">
    <property type="term" value="F:cysteine-type endopeptidase activity"/>
    <property type="evidence" value="ECO:0007669"/>
    <property type="project" value="InterPro"/>
</dbReference>
<dbReference type="InterPro" id="IPR002543">
    <property type="entry name" value="FtsK_dom"/>
</dbReference>
<evidence type="ECO:0000259" key="6">
    <source>
        <dbReference type="PROSITE" id="PS50901"/>
    </source>
</evidence>
<dbReference type="InterPro" id="IPR027417">
    <property type="entry name" value="P-loop_NTPase"/>
</dbReference>
<evidence type="ECO:0000256" key="3">
    <source>
        <dbReference type="ARBA" id="ARBA00022840"/>
    </source>
</evidence>
<feature type="domain" description="FtsK" evidence="6">
    <location>
        <begin position="307"/>
        <end position="496"/>
    </location>
</feature>
<dbReference type="SMART" id="SM00382">
    <property type="entry name" value="AAA"/>
    <property type="match status" value="4"/>
</dbReference>
<evidence type="ECO:0000256" key="1">
    <source>
        <dbReference type="ARBA" id="ARBA00022737"/>
    </source>
</evidence>
<keyword evidence="8" id="KW-1185">Reference proteome</keyword>
<dbReference type="SUPFAM" id="SSF52129">
    <property type="entry name" value="Caspase-like"/>
    <property type="match status" value="1"/>
</dbReference>
<gene>
    <name evidence="7" type="ORF">GA0070563_11767</name>
</gene>
<dbReference type="Pfam" id="PF01580">
    <property type="entry name" value="FtsK_SpoIIIE"/>
    <property type="match status" value="3"/>
</dbReference>
<evidence type="ECO:0000256" key="2">
    <source>
        <dbReference type="ARBA" id="ARBA00022741"/>
    </source>
</evidence>
<accession>A0A1C5ARP7</accession>
<dbReference type="STRING" id="47853.TK50_07405"/>
<evidence type="ECO:0000313" key="8">
    <source>
        <dbReference type="Proteomes" id="UP000183585"/>
    </source>
</evidence>
<feature type="domain" description="FtsK" evidence="6">
    <location>
        <begin position="941"/>
        <end position="1132"/>
    </location>
</feature>
<dbReference type="PANTHER" id="PTHR22683">
    <property type="entry name" value="SPORULATION PROTEIN RELATED"/>
    <property type="match status" value="1"/>
</dbReference>
<feature type="domain" description="Rhodanese" evidence="5">
    <location>
        <begin position="1040"/>
        <end position="1083"/>
    </location>
</feature>
<dbReference type="RefSeq" id="WP_074478427.1">
    <property type="nucleotide sequence ID" value="NZ_FMCT01000017.1"/>
</dbReference>
<dbReference type="EMBL" id="FMCT01000017">
    <property type="protein sequence ID" value="SCF47882.1"/>
    <property type="molecule type" value="Genomic_DNA"/>
</dbReference>
<dbReference type="InterPro" id="IPR029030">
    <property type="entry name" value="Caspase-like_dom_sf"/>
</dbReference>
<reference evidence="8" key="1">
    <citation type="submission" date="2016-06" db="EMBL/GenBank/DDBJ databases">
        <authorList>
            <person name="Varghese N."/>
            <person name="Submissions Spin"/>
        </authorList>
    </citation>
    <scope>NUCLEOTIDE SEQUENCE [LARGE SCALE GENOMIC DNA]</scope>
    <source>
        <strain evidence="8">DSM 43168</strain>
    </source>
</reference>
<evidence type="ECO:0000313" key="7">
    <source>
        <dbReference type="EMBL" id="SCF47882.1"/>
    </source>
</evidence>
<sequence>MGQRRALLIANDRYVDETLSDLYAPREEARDLLSLLADADIGAFDQTVLLENESKSSIERAMESMLRAAGPEDLVLLYFSGHGVRSSKRGRLHLAVSNTEVDRLSSTAVSASFVRELLDESDAASFVLLLDCCYSGAFEGQGLKTIDDLALDGELKTGYGRYVITATNSVERADDGRPASGGAPRLRSAFTETVIQGLSTGAADLTGQGRITPDDLWRYVRTELPRRTTSQSPSQFGQVSDEIHIALSREGHHRQRQRRDHRDLRLGDLLGPLEPTDDVRLCAVDWRRRGLLKVPVGQAHRLDQPAGEPLWLDLASSEGHLLVVGRAGTGKTTLLRTIVGGLALTHSDQEVAFHCLESGGNWLGPMRRLPHVREVVGDDEVAEVGALLDRLERDVLARKKLFRRYELESPTSLRARRATLDGGPYPDVFLVVDRWQDFAALLPDFTARVVDLANKGLGYGVHVAVVERSWRTIPEELLELPQARIETRLSQPQESRVSPDLAGRLPANLPGWAIHGRRTFRIALPDLTVSDADPETEAPGAVDEAALMVSLIAQAWSNAAYADSATAARRAPFSGHTDEALALVGVADYAALGDFAGADEPLGPDFLRLPIGVTEDGRPVLLDLKESARHGMGPHGVLVGAPGSGKGELVRALVLGLAARHSVARFSALLVDFKGGAAFAGLGGLPHVAGHVVNLAEDPALVDRLRDALGGELARRQELLRSAGTLPNWWAYEQARAAGAELVELPVLLVVCDEFADLLTVQPDLGELFARIGRVGRALGVHLLLAGQRVEDSRLRGLDTYLSYRIALRTFTAQESRLVIGVPDAYGLPSAPGSGYLRIGSDDPVRFRAAYVSGPVGLRTGYAEPPPPDLAGHSLVDVVVGRLRAAGPRARQVWLPPLAGSPSLGELLPPADPSAPGPPADRPGFLAVPVGVIDRPYEQRRDPLTVELAGGGGHVAVVGAPLAGKSTLVQTLVAALALTHSPREVQFFCLDFGGGRLGVLAGLPHVSGVAGRRDVEAVGRTVAEVVGILDRREARFAELGIESMAAYRRLRAEGAHPDDPFGDVFLVVDGWPTLRREHEELEEAVADVAVRGLAYGVHLLVTSGRWADFRPGLRDRLDIRLELRLADPYESEIGRRAAANVPERSPGRGLAGDRAHFLAALPRVDGRDGVADLAEATAELVAGVAAAWPGEPAPPVRLLPLLLTVAELDRGCPAGEPGLPIGLDEATLGPVVLDPAADPHLVVFGDAECGKTNLLRLVARQVVARYSPAEARLVLADYRRGLLGAVEGEHLLDYAPSEQAFAQTVAEIRAVLHERLPGPDVSPQQLRERSWWRGPELYVLVDDYDLMAAGGTNPLHALRELLPVAGDVGLHVVVARRSGGAGRAIYEPVLQTLRELGSAGVLMSGDRGEGAILGSLRLRPLPPGRGVLVRRREGQQVIQTALVEAGSSTQG</sequence>
<dbReference type="SUPFAM" id="SSF52540">
    <property type="entry name" value="P-loop containing nucleoside triphosphate hydrolases"/>
    <property type="match status" value="4"/>
</dbReference>
<evidence type="ECO:0000256" key="4">
    <source>
        <dbReference type="PROSITE-ProRule" id="PRU00289"/>
    </source>
</evidence>
<dbReference type="GO" id="GO:0006508">
    <property type="term" value="P:proteolysis"/>
    <property type="evidence" value="ECO:0007669"/>
    <property type="project" value="InterPro"/>
</dbReference>
<proteinExistence type="predicted"/>
<organism evidence="7 8">
    <name type="scientific">Micromonospora carbonacea</name>
    <dbReference type="NCBI Taxonomy" id="47853"/>
    <lineage>
        <taxon>Bacteria</taxon>
        <taxon>Bacillati</taxon>
        <taxon>Actinomycetota</taxon>
        <taxon>Actinomycetes</taxon>
        <taxon>Micromonosporales</taxon>
        <taxon>Micromonosporaceae</taxon>
        <taxon>Micromonospora</taxon>
    </lineage>
</organism>
<name>A0A1C5ARP7_9ACTN</name>
<dbReference type="NCBIfam" id="TIGR03925">
    <property type="entry name" value="T7SS_EccC_b"/>
    <property type="match status" value="1"/>
</dbReference>
<dbReference type="InterPro" id="IPR023837">
    <property type="entry name" value="EccCb-like_Actinobacteria"/>
</dbReference>
<feature type="domain" description="FtsK" evidence="6">
    <location>
        <begin position="1228"/>
        <end position="1411"/>
    </location>
</feature>
<dbReference type="Gene3D" id="3.40.50.300">
    <property type="entry name" value="P-loop containing nucleotide triphosphate hydrolases"/>
    <property type="match status" value="4"/>
</dbReference>
<dbReference type="PANTHER" id="PTHR22683:SF1">
    <property type="entry name" value="TYPE VII SECRETION SYSTEM PROTEIN ESSC"/>
    <property type="match status" value="1"/>
</dbReference>
<keyword evidence="3 4" id="KW-0067">ATP-binding</keyword>
<dbReference type="GO" id="GO:0003677">
    <property type="term" value="F:DNA binding"/>
    <property type="evidence" value="ECO:0007669"/>
    <property type="project" value="InterPro"/>
</dbReference>
<dbReference type="InterPro" id="IPR050206">
    <property type="entry name" value="FtsK/SpoIIIE/SftA"/>
</dbReference>